<keyword evidence="1" id="KW-0472">Membrane</keyword>
<dbReference type="InterPro" id="IPR029044">
    <property type="entry name" value="Nucleotide-diphossugar_trans"/>
</dbReference>
<protein>
    <submittedName>
        <fullName evidence="3">Glycosyltransferase, GT2 family</fullName>
    </submittedName>
</protein>
<organism evidence="3 4">
    <name type="scientific">Micromonospora auratinigra</name>
    <dbReference type="NCBI Taxonomy" id="261654"/>
    <lineage>
        <taxon>Bacteria</taxon>
        <taxon>Bacillati</taxon>
        <taxon>Actinomycetota</taxon>
        <taxon>Actinomycetes</taxon>
        <taxon>Micromonosporales</taxon>
        <taxon>Micromonosporaceae</taxon>
        <taxon>Micromonospora</taxon>
    </lineage>
</organism>
<dbReference type="InterPro" id="IPR050834">
    <property type="entry name" value="Glycosyltransf_2"/>
</dbReference>
<gene>
    <name evidence="3" type="ORF">GA0070611_2266</name>
</gene>
<feature type="transmembrane region" description="Helical" evidence="1">
    <location>
        <begin position="301"/>
        <end position="325"/>
    </location>
</feature>
<dbReference type="Proteomes" id="UP000199385">
    <property type="component" value="Chromosome I"/>
</dbReference>
<keyword evidence="4" id="KW-1185">Reference proteome</keyword>
<keyword evidence="3" id="KW-0808">Transferase</keyword>
<keyword evidence="1" id="KW-0812">Transmembrane</keyword>
<reference evidence="4" key="1">
    <citation type="submission" date="2016-06" db="EMBL/GenBank/DDBJ databases">
        <authorList>
            <person name="Varghese N."/>
            <person name="Submissions Spin"/>
        </authorList>
    </citation>
    <scope>NUCLEOTIDE SEQUENCE [LARGE SCALE GENOMIC DNA]</scope>
    <source>
        <strain evidence="4">DSM 44815</strain>
    </source>
</reference>
<evidence type="ECO:0000313" key="3">
    <source>
        <dbReference type="EMBL" id="SBT43277.1"/>
    </source>
</evidence>
<evidence type="ECO:0000313" key="4">
    <source>
        <dbReference type="Proteomes" id="UP000199385"/>
    </source>
</evidence>
<dbReference type="RefSeq" id="WP_231921405.1">
    <property type="nucleotide sequence ID" value="NZ_LT594323.1"/>
</dbReference>
<feature type="domain" description="Glycosyltransferase 2-like" evidence="2">
    <location>
        <begin position="10"/>
        <end position="137"/>
    </location>
</feature>
<dbReference type="Pfam" id="PF00535">
    <property type="entry name" value="Glycos_transf_2"/>
    <property type="match status" value="1"/>
</dbReference>
<dbReference type="Gene3D" id="3.90.550.10">
    <property type="entry name" value="Spore Coat Polysaccharide Biosynthesis Protein SpsA, Chain A"/>
    <property type="match status" value="1"/>
</dbReference>
<dbReference type="SUPFAM" id="SSF53448">
    <property type="entry name" value="Nucleotide-diphospho-sugar transferases"/>
    <property type="match status" value="1"/>
</dbReference>
<dbReference type="CDD" id="cd00761">
    <property type="entry name" value="Glyco_tranf_GTA_type"/>
    <property type="match status" value="1"/>
</dbReference>
<proteinExistence type="predicted"/>
<dbReference type="InterPro" id="IPR001173">
    <property type="entry name" value="Glyco_trans_2-like"/>
</dbReference>
<accession>A0A1A8ZHH1</accession>
<evidence type="ECO:0000259" key="2">
    <source>
        <dbReference type="Pfam" id="PF00535"/>
    </source>
</evidence>
<dbReference type="GO" id="GO:0016740">
    <property type="term" value="F:transferase activity"/>
    <property type="evidence" value="ECO:0007669"/>
    <property type="project" value="UniProtKB-KW"/>
</dbReference>
<name>A0A1A8ZHH1_9ACTN</name>
<dbReference type="PATRIC" id="fig|261654.4.peg.2312"/>
<dbReference type="EMBL" id="LT594323">
    <property type="protein sequence ID" value="SBT43277.1"/>
    <property type="molecule type" value="Genomic_DNA"/>
</dbReference>
<dbReference type="PANTHER" id="PTHR43685">
    <property type="entry name" value="GLYCOSYLTRANSFERASE"/>
    <property type="match status" value="1"/>
</dbReference>
<dbReference type="AlphaFoldDB" id="A0A1A8ZHH1"/>
<dbReference type="PANTHER" id="PTHR43685:SF2">
    <property type="entry name" value="GLYCOSYLTRANSFERASE 2-LIKE DOMAIN-CONTAINING PROTEIN"/>
    <property type="match status" value="1"/>
</dbReference>
<sequence length="341" mass="36989">MVAVSAPLVSVIVPNYNYARTLRLCLAALREQTHRPVEVIVVDDGSTDDSAAVAESFPGVRVLRTPVNSGPSVARNLGAEAATGEILMFVDSDVALAPDAVATAVAILRDEPGVGAVCGNYDTVPLIDGTFTKDYRNLYRHWYFRAAEGSITGFLSTAILAVPTRVWAQVGPFNPRLTQSEGADVSERLTDRYEVRMTTRVIGRHDDDATLRVALGKVFTRTRVHIPFFLHRRRVVGVVTSAESGTGLASWLAAASTPLPLLAGPAWAAVPLLLLALWLLSDARMYRYVRAVRGPGYTLRFAGLHLLVSLTIGVGVAVGLVQWLLSRRFRRLYEEQPAVAA</sequence>
<evidence type="ECO:0000256" key="1">
    <source>
        <dbReference type="SAM" id="Phobius"/>
    </source>
</evidence>
<keyword evidence="1" id="KW-1133">Transmembrane helix</keyword>
<feature type="transmembrane region" description="Helical" evidence="1">
    <location>
        <begin position="259"/>
        <end position="280"/>
    </location>
</feature>
<dbReference type="STRING" id="261654.GA0070611_2266"/>